<dbReference type="RefSeq" id="WP_201361953.1">
    <property type="nucleotide sequence ID" value="NZ_BNJJ01000005.1"/>
</dbReference>
<comment type="subunit">
    <text evidence="6">Heterooligomer composed of large and small subunits.</text>
</comment>
<evidence type="ECO:0000256" key="5">
    <source>
        <dbReference type="ARBA" id="ARBA00022839"/>
    </source>
</evidence>
<comment type="catalytic activity">
    <reaction evidence="6">
        <text>Exonucleolytic cleavage in either 5'- to 3'- or 3'- to 5'-direction to yield nucleoside 5'-phosphates.</text>
        <dbReference type="EC" id="3.1.11.6"/>
    </reaction>
</comment>
<dbReference type="InterPro" id="IPR037004">
    <property type="entry name" value="Exonuc_VII_ssu_sf"/>
</dbReference>
<dbReference type="PANTHER" id="PTHR34137:SF1">
    <property type="entry name" value="EXODEOXYRIBONUCLEASE 7 SMALL SUBUNIT"/>
    <property type="match status" value="1"/>
</dbReference>
<dbReference type="Proteomes" id="UP000635565">
    <property type="component" value="Unassembled WGS sequence"/>
</dbReference>
<protein>
    <recommendedName>
        <fullName evidence="6">Exodeoxyribonuclease 7 small subunit</fullName>
        <ecNumber evidence="6">3.1.11.6</ecNumber>
    </recommendedName>
    <alternativeName>
        <fullName evidence="6">Exodeoxyribonuclease VII small subunit</fullName>
        <shortName evidence="6">Exonuclease VII small subunit</shortName>
    </alternativeName>
</protein>
<dbReference type="PANTHER" id="PTHR34137">
    <property type="entry name" value="EXODEOXYRIBONUCLEASE 7 SMALL SUBUNIT"/>
    <property type="match status" value="1"/>
</dbReference>
<evidence type="ECO:0000256" key="4">
    <source>
        <dbReference type="ARBA" id="ARBA00022801"/>
    </source>
</evidence>
<proteinExistence type="inferred from homology"/>
<dbReference type="EMBL" id="BNJJ01000005">
    <property type="protein sequence ID" value="GHO84331.1"/>
    <property type="molecule type" value="Genomic_DNA"/>
</dbReference>
<dbReference type="HAMAP" id="MF_00337">
    <property type="entry name" value="Exonuc_7_S"/>
    <property type="match status" value="1"/>
</dbReference>
<comment type="caution">
    <text evidence="7">The sequence shown here is derived from an EMBL/GenBank/DDBJ whole genome shotgun (WGS) entry which is preliminary data.</text>
</comment>
<evidence type="ECO:0000256" key="2">
    <source>
        <dbReference type="ARBA" id="ARBA00022490"/>
    </source>
</evidence>
<organism evidence="7 8">
    <name type="scientific">Dictyobacter formicarum</name>
    <dbReference type="NCBI Taxonomy" id="2778368"/>
    <lineage>
        <taxon>Bacteria</taxon>
        <taxon>Bacillati</taxon>
        <taxon>Chloroflexota</taxon>
        <taxon>Ktedonobacteria</taxon>
        <taxon>Ktedonobacterales</taxon>
        <taxon>Dictyobacteraceae</taxon>
        <taxon>Dictyobacter</taxon>
    </lineage>
</organism>
<evidence type="ECO:0000313" key="7">
    <source>
        <dbReference type="EMBL" id="GHO84331.1"/>
    </source>
</evidence>
<keyword evidence="5 6" id="KW-0269">Exonuclease</keyword>
<dbReference type="NCBIfam" id="TIGR01280">
    <property type="entry name" value="xseB"/>
    <property type="match status" value="1"/>
</dbReference>
<keyword evidence="4 6" id="KW-0378">Hydrolase</keyword>
<evidence type="ECO:0000256" key="6">
    <source>
        <dbReference type="HAMAP-Rule" id="MF_00337"/>
    </source>
</evidence>
<keyword evidence="3 6" id="KW-0540">Nuclease</keyword>
<dbReference type="EC" id="3.1.11.6" evidence="6"/>
<keyword evidence="2 6" id="KW-0963">Cytoplasm</keyword>
<comment type="function">
    <text evidence="6">Bidirectionally degrades single-stranded DNA into large acid-insoluble oligonucleotides, which are then degraded further into small acid-soluble oligonucleotides.</text>
</comment>
<evidence type="ECO:0000313" key="8">
    <source>
        <dbReference type="Proteomes" id="UP000635565"/>
    </source>
</evidence>
<dbReference type="Pfam" id="PF02609">
    <property type="entry name" value="Exonuc_VII_S"/>
    <property type="match status" value="1"/>
</dbReference>
<accession>A0ABQ3VGS7</accession>
<comment type="subcellular location">
    <subcellularLocation>
        <location evidence="6">Cytoplasm</location>
    </subcellularLocation>
</comment>
<gene>
    <name evidence="6" type="primary">xseB</name>
    <name evidence="7" type="ORF">KSZ_23370</name>
</gene>
<sequence>METLSFEEAFERLEAAIAALQEGKMPLDQALQRYQDGMQLAQYCNELLQQAELSVQQLSVDESTDTPSLSPLDL</sequence>
<dbReference type="Gene3D" id="1.10.287.1040">
    <property type="entry name" value="Exonuclease VII, small subunit"/>
    <property type="match status" value="1"/>
</dbReference>
<comment type="similarity">
    <text evidence="1 6">Belongs to the XseB family.</text>
</comment>
<dbReference type="PIRSF" id="PIRSF006488">
    <property type="entry name" value="Exonuc_VII_S"/>
    <property type="match status" value="1"/>
</dbReference>
<dbReference type="SUPFAM" id="SSF116842">
    <property type="entry name" value="XseB-like"/>
    <property type="match status" value="1"/>
</dbReference>
<dbReference type="InterPro" id="IPR003761">
    <property type="entry name" value="Exonuc_VII_S"/>
</dbReference>
<evidence type="ECO:0000256" key="3">
    <source>
        <dbReference type="ARBA" id="ARBA00022722"/>
    </source>
</evidence>
<keyword evidence="8" id="KW-1185">Reference proteome</keyword>
<name>A0ABQ3VGS7_9CHLR</name>
<evidence type="ECO:0000256" key="1">
    <source>
        <dbReference type="ARBA" id="ARBA00009998"/>
    </source>
</evidence>
<reference evidence="7 8" key="1">
    <citation type="journal article" date="2021" name="Int. J. Syst. Evol. Microbiol.">
        <title>Reticulibacter mediterranei gen. nov., sp. nov., within the new family Reticulibacteraceae fam. nov., and Ktedonospora formicarum gen. nov., sp. nov., Ktedonobacter robiniae sp. nov., Dictyobacter formicarum sp. nov. and Dictyobacter arantiisoli sp. nov., belonging to the class Ktedonobacteria.</title>
        <authorList>
            <person name="Yabe S."/>
            <person name="Zheng Y."/>
            <person name="Wang C.M."/>
            <person name="Sakai Y."/>
            <person name="Abe K."/>
            <person name="Yokota A."/>
            <person name="Donadio S."/>
            <person name="Cavaletti L."/>
            <person name="Monciardini P."/>
        </authorList>
    </citation>
    <scope>NUCLEOTIDE SEQUENCE [LARGE SCALE GENOMIC DNA]</scope>
    <source>
        <strain evidence="7 8">SOSP1-9</strain>
    </source>
</reference>